<keyword evidence="2" id="KW-0238">DNA-binding</keyword>
<comment type="caution">
    <text evidence="6">The sequence shown here is derived from an EMBL/GenBank/DDBJ whole genome shotgun (WGS) entry which is preliminary data.</text>
</comment>
<name>A0ABQ3W1J3_9LACO</name>
<keyword evidence="1" id="KW-0805">Transcription regulation</keyword>
<evidence type="ECO:0000259" key="4">
    <source>
        <dbReference type="PROSITE" id="PS50932"/>
    </source>
</evidence>
<dbReference type="InterPro" id="IPR028082">
    <property type="entry name" value="Peripla_BP_I"/>
</dbReference>
<dbReference type="Pfam" id="PF00356">
    <property type="entry name" value="LacI"/>
    <property type="match status" value="1"/>
</dbReference>
<evidence type="ECO:0000256" key="3">
    <source>
        <dbReference type="ARBA" id="ARBA00023163"/>
    </source>
</evidence>
<dbReference type="InterPro" id="IPR025997">
    <property type="entry name" value="SBP_2_dom"/>
</dbReference>
<feature type="domain" description="HTH lacI-type" evidence="4">
    <location>
        <begin position="13"/>
        <end position="68"/>
    </location>
</feature>
<dbReference type="InterPro" id="IPR010982">
    <property type="entry name" value="Lambda_DNA-bd_dom_sf"/>
</dbReference>
<keyword evidence="7" id="KW-1185">Reference proteome</keyword>
<dbReference type="Gene3D" id="1.10.260.40">
    <property type="entry name" value="lambda repressor-like DNA-binding domains"/>
    <property type="match status" value="1"/>
</dbReference>
<dbReference type="CDD" id="cd01392">
    <property type="entry name" value="HTH_LacI"/>
    <property type="match status" value="1"/>
</dbReference>
<dbReference type="SUPFAM" id="SSF47413">
    <property type="entry name" value="lambda repressor-like DNA-binding domains"/>
    <property type="match status" value="1"/>
</dbReference>
<dbReference type="Gene3D" id="3.40.50.2300">
    <property type="match status" value="2"/>
</dbReference>
<evidence type="ECO:0000259" key="5">
    <source>
        <dbReference type="PROSITE" id="PS50943"/>
    </source>
</evidence>
<organism evidence="6 7">
    <name type="scientific">Lentilactobacillus fungorum</name>
    <dbReference type="NCBI Taxonomy" id="2201250"/>
    <lineage>
        <taxon>Bacteria</taxon>
        <taxon>Bacillati</taxon>
        <taxon>Bacillota</taxon>
        <taxon>Bacilli</taxon>
        <taxon>Lactobacillales</taxon>
        <taxon>Lactobacillaceae</taxon>
        <taxon>Lentilactobacillus</taxon>
    </lineage>
</organism>
<dbReference type="Pfam" id="PF13407">
    <property type="entry name" value="Peripla_BP_4"/>
    <property type="match status" value="1"/>
</dbReference>
<evidence type="ECO:0000313" key="6">
    <source>
        <dbReference type="EMBL" id="GHP14444.1"/>
    </source>
</evidence>
<dbReference type="PROSITE" id="PS50943">
    <property type="entry name" value="HTH_CROC1"/>
    <property type="match status" value="1"/>
</dbReference>
<dbReference type="Proteomes" id="UP000604765">
    <property type="component" value="Unassembled WGS sequence"/>
</dbReference>
<accession>A0ABQ3W1J3</accession>
<proteinExistence type="predicted"/>
<dbReference type="PROSITE" id="PS50932">
    <property type="entry name" value="HTH_LACI_2"/>
    <property type="match status" value="1"/>
</dbReference>
<dbReference type="RefSeq" id="WP_203630441.1">
    <property type="nucleotide sequence ID" value="NZ_BNJR01000016.1"/>
</dbReference>
<dbReference type="PANTHER" id="PTHR30146:SF109">
    <property type="entry name" value="HTH-TYPE TRANSCRIPTIONAL REGULATOR GALS"/>
    <property type="match status" value="1"/>
</dbReference>
<dbReference type="SUPFAM" id="SSF53822">
    <property type="entry name" value="Periplasmic binding protein-like I"/>
    <property type="match status" value="1"/>
</dbReference>
<reference evidence="6 7" key="1">
    <citation type="journal article" date="2021" name="Int. J. Syst. Evol. Microbiol.">
        <title>Lentilactobacillus fungorum sp. nov., isolated from spent mushroom substrates.</title>
        <authorList>
            <person name="Tohno M."/>
            <person name="Tanizawa Y."/>
            <person name="Kojima Y."/>
            <person name="Sakamoto M."/>
            <person name="Ohkuma M."/>
            <person name="Kobayashi H."/>
        </authorList>
    </citation>
    <scope>NUCLEOTIDE SEQUENCE [LARGE SCALE GENOMIC DNA]</scope>
    <source>
        <strain evidence="6 7">YK48G</strain>
    </source>
</reference>
<dbReference type="PROSITE" id="PS00356">
    <property type="entry name" value="HTH_LACI_1"/>
    <property type="match status" value="1"/>
</dbReference>
<evidence type="ECO:0000256" key="2">
    <source>
        <dbReference type="ARBA" id="ARBA00023125"/>
    </source>
</evidence>
<dbReference type="SMART" id="SM00354">
    <property type="entry name" value="HTH_LACI"/>
    <property type="match status" value="1"/>
</dbReference>
<dbReference type="PANTHER" id="PTHR30146">
    <property type="entry name" value="LACI-RELATED TRANSCRIPTIONAL REPRESSOR"/>
    <property type="match status" value="1"/>
</dbReference>
<sequence>MEKNRQEKGQSTVKMRDVAALAGVSIATVSRYLNGNLDRMSKATAERVADAINKLNYVPNSAARQMITKSSGLVAVIAGNIDDFFSTEMFKGINAMLESEGYIGVLFDSNSDMARERHLMQIVSNQIFDGVILQPYNSVQVIQETIKRPMPIVLADREIDQSPWPQIVTNNYEISRKTTQYYKDRGFERVIMITSSLSMAANRRDRYYGIQSVINHIDVLEVSENSYNHRKVLQELMALINGSKENTLIFALKERWLTEFIPRLFYKGLIDNQHVAVTGFSDTGTAQYIDPQTKLIAQNPYLIGASSGEVMANLLQGKPQKPEKIVVPAKFG</sequence>
<dbReference type="InterPro" id="IPR000843">
    <property type="entry name" value="HTH_LacI"/>
</dbReference>
<protein>
    <submittedName>
        <fullName evidence="6">KDG operon repressor</fullName>
    </submittedName>
</protein>
<gene>
    <name evidence="6" type="primary">kdgR_4</name>
    <name evidence="6" type="ORF">YK48G_18690</name>
</gene>
<keyword evidence="3" id="KW-0804">Transcription</keyword>
<evidence type="ECO:0000313" key="7">
    <source>
        <dbReference type="Proteomes" id="UP000604765"/>
    </source>
</evidence>
<evidence type="ECO:0000256" key="1">
    <source>
        <dbReference type="ARBA" id="ARBA00023015"/>
    </source>
</evidence>
<dbReference type="EMBL" id="BNJR01000016">
    <property type="protein sequence ID" value="GHP14444.1"/>
    <property type="molecule type" value="Genomic_DNA"/>
</dbReference>
<feature type="domain" description="HTH cro/C1-type" evidence="5">
    <location>
        <begin position="15"/>
        <end position="58"/>
    </location>
</feature>
<dbReference type="InterPro" id="IPR001387">
    <property type="entry name" value="Cro/C1-type_HTH"/>
</dbReference>